<sequence>MSNEEWKVLWITYGNKPLPKTTPTLTWLFQTMPSSAVEATPSGQEYQAGKFYGKVGQKFRIALLPTG</sequence>
<organism evidence="1 2">
    <name type="scientific">Endozoicomonas numazuensis</name>
    <dbReference type="NCBI Taxonomy" id="1137799"/>
    <lineage>
        <taxon>Bacteria</taxon>
        <taxon>Pseudomonadati</taxon>
        <taxon>Pseudomonadota</taxon>
        <taxon>Gammaproteobacteria</taxon>
        <taxon>Oceanospirillales</taxon>
        <taxon>Endozoicomonadaceae</taxon>
        <taxon>Endozoicomonas</taxon>
    </lineage>
</organism>
<dbReference type="EMBL" id="JOKH01000003">
    <property type="protein sequence ID" value="KEQ17044.1"/>
    <property type="molecule type" value="Genomic_DNA"/>
</dbReference>
<dbReference type="Proteomes" id="UP000028073">
    <property type="component" value="Unassembled WGS sequence"/>
</dbReference>
<proteinExistence type="predicted"/>
<reference evidence="1 2" key="1">
    <citation type="submission" date="2014-06" db="EMBL/GenBank/DDBJ databases">
        <title>Whole Genome Sequences of Three Symbiotic Endozoicomonas Bacteria.</title>
        <authorList>
            <person name="Neave M.J."/>
            <person name="Apprill A."/>
            <person name="Voolstra C.R."/>
        </authorList>
    </citation>
    <scope>NUCLEOTIDE SEQUENCE [LARGE SCALE GENOMIC DNA]</scope>
    <source>
        <strain evidence="1 2">DSM 25634</strain>
    </source>
</reference>
<accession>A0A081NF21</accession>
<keyword evidence="2" id="KW-1185">Reference proteome</keyword>
<dbReference type="AlphaFoldDB" id="A0A081NF21"/>
<name>A0A081NF21_9GAMM</name>
<protein>
    <submittedName>
        <fullName evidence="1">Uncharacterized protein</fullName>
    </submittedName>
</protein>
<evidence type="ECO:0000313" key="1">
    <source>
        <dbReference type="EMBL" id="KEQ17044.1"/>
    </source>
</evidence>
<comment type="caution">
    <text evidence="1">The sequence shown here is derived from an EMBL/GenBank/DDBJ whole genome shotgun (WGS) entry which is preliminary data.</text>
</comment>
<evidence type="ECO:0000313" key="2">
    <source>
        <dbReference type="Proteomes" id="UP000028073"/>
    </source>
</evidence>
<gene>
    <name evidence="1" type="ORF">GZ78_14165</name>
</gene>